<dbReference type="RefSeq" id="WP_321394549.1">
    <property type="nucleotide sequence ID" value="NZ_CP139487.1"/>
</dbReference>
<evidence type="ECO:0000256" key="11">
    <source>
        <dbReference type="SAM" id="MobiDB-lite"/>
    </source>
</evidence>
<evidence type="ECO:0000256" key="10">
    <source>
        <dbReference type="RuleBase" id="RU365087"/>
    </source>
</evidence>
<evidence type="ECO:0000256" key="4">
    <source>
        <dbReference type="ARBA" id="ARBA00022475"/>
    </source>
</evidence>
<keyword evidence="13" id="KW-1185">Reference proteome</keyword>
<feature type="transmembrane region" description="Helical" evidence="10">
    <location>
        <begin position="51"/>
        <end position="70"/>
    </location>
</feature>
<dbReference type="PANTHER" id="PTHR34182:SF1">
    <property type="entry name" value="PROTEIN-EXPORT MEMBRANE PROTEIN SECG"/>
    <property type="match status" value="1"/>
</dbReference>
<dbReference type="EMBL" id="CP139487">
    <property type="protein sequence ID" value="WPU64888.1"/>
    <property type="molecule type" value="Genomic_DNA"/>
</dbReference>
<comment type="function">
    <text evidence="10">Involved in protein export. Participates in an early event of protein translocation.</text>
</comment>
<dbReference type="NCBIfam" id="TIGR00810">
    <property type="entry name" value="secG"/>
    <property type="match status" value="1"/>
</dbReference>
<keyword evidence="4 10" id="KW-1003">Cell membrane</keyword>
<dbReference type="GO" id="GO:0043952">
    <property type="term" value="P:protein transport by the Sec complex"/>
    <property type="evidence" value="ECO:0007669"/>
    <property type="project" value="TreeGrafter"/>
</dbReference>
<feature type="region of interest" description="Disordered" evidence="11">
    <location>
        <begin position="102"/>
        <end position="139"/>
    </location>
</feature>
<protein>
    <recommendedName>
        <fullName evidence="10">Protein-export membrane protein SecG</fullName>
    </recommendedName>
</protein>
<evidence type="ECO:0000256" key="3">
    <source>
        <dbReference type="ARBA" id="ARBA00022448"/>
    </source>
</evidence>
<evidence type="ECO:0000313" key="13">
    <source>
        <dbReference type="Proteomes" id="UP001324634"/>
    </source>
</evidence>
<dbReference type="AlphaFoldDB" id="A0AAX4HNI6"/>
<keyword evidence="9 10" id="KW-0472">Membrane</keyword>
<dbReference type="GO" id="GO:0015450">
    <property type="term" value="F:protein-transporting ATPase activity"/>
    <property type="evidence" value="ECO:0007669"/>
    <property type="project" value="UniProtKB-UniRule"/>
</dbReference>
<comment type="caution">
    <text evidence="10">Lacks conserved residue(s) required for the propagation of feature annotation.</text>
</comment>
<dbReference type="GO" id="GO:0065002">
    <property type="term" value="P:intracellular protein transmembrane transport"/>
    <property type="evidence" value="ECO:0007669"/>
    <property type="project" value="TreeGrafter"/>
</dbReference>
<accession>A0AAX4HNI6</accession>
<dbReference type="Proteomes" id="UP001324634">
    <property type="component" value="Chromosome"/>
</dbReference>
<evidence type="ECO:0000256" key="2">
    <source>
        <dbReference type="ARBA" id="ARBA00008445"/>
    </source>
</evidence>
<reference evidence="12 13" key="1">
    <citation type="submission" date="2023-11" db="EMBL/GenBank/DDBJ databases">
        <title>Peredibacter starrii A3.12.</title>
        <authorList>
            <person name="Mitchell R.J."/>
        </authorList>
    </citation>
    <scope>NUCLEOTIDE SEQUENCE [LARGE SCALE GENOMIC DNA]</scope>
    <source>
        <strain evidence="12 13">A3.12</strain>
    </source>
</reference>
<keyword evidence="7 10" id="KW-1133">Transmembrane helix</keyword>
<proteinExistence type="inferred from homology"/>
<name>A0AAX4HNI6_9BACT</name>
<keyword evidence="6 10" id="KW-0653">Protein transport</keyword>
<keyword evidence="5 10" id="KW-0812">Transmembrane</keyword>
<evidence type="ECO:0000256" key="5">
    <source>
        <dbReference type="ARBA" id="ARBA00022692"/>
    </source>
</evidence>
<keyword evidence="8 10" id="KW-0811">Translocation</keyword>
<dbReference type="GO" id="GO:0005886">
    <property type="term" value="C:plasma membrane"/>
    <property type="evidence" value="ECO:0007669"/>
    <property type="project" value="UniProtKB-SubCell"/>
</dbReference>
<organism evidence="12 13">
    <name type="scientific">Peredibacter starrii</name>
    <dbReference type="NCBI Taxonomy" id="28202"/>
    <lineage>
        <taxon>Bacteria</taxon>
        <taxon>Pseudomonadati</taxon>
        <taxon>Bdellovibrionota</taxon>
        <taxon>Bacteriovoracia</taxon>
        <taxon>Bacteriovoracales</taxon>
        <taxon>Bacteriovoracaceae</taxon>
        <taxon>Peredibacter</taxon>
    </lineage>
</organism>
<dbReference type="PRINTS" id="PR01651">
    <property type="entry name" value="SECGEXPORT"/>
</dbReference>
<evidence type="ECO:0000256" key="1">
    <source>
        <dbReference type="ARBA" id="ARBA00004651"/>
    </source>
</evidence>
<evidence type="ECO:0000256" key="6">
    <source>
        <dbReference type="ARBA" id="ARBA00022927"/>
    </source>
</evidence>
<keyword evidence="3 10" id="KW-0813">Transport</keyword>
<sequence>MITFLIVLHVIICVLLVVTVLLQFGKGAEMGAVMGGGASQAVFSSSAKGNFMTKLTTILAIGFMVNSIVLTTMKSRDSKRSLFDNEAPVAAPLNSDVQALDTKGVETVPATDANGTPASTPAPAEQAAPAAPATQPANP</sequence>
<feature type="compositionally biased region" description="Low complexity" evidence="11">
    <location>
        <begin position="116"/>
        <end position="139"/>
    </location>
</feature>
<evidence type="ECO:0000313" key="12">
    <source>
        <dbReference type="EMBL" id="WPU64888.1"/>
    </source>
</evidence>
<dbReference type="PANTHER" id="PTHR34182">
    <property type="entry name" value="PROTEIN-EXPORT MEMBRANE PROTEIN SECG"/>
    <property type="match status" value="1"/>
</dbReference>
<gene>
    <name evidence="12" type="primary">secG</name>
    <name evidence="12" type="ORF">SOO65_19520</name>
</gene>
<comment type="subcellular location">
    <subcellularLocation>
        <location evidence="1 10">Cell membrane</location>
        <topology evidence="1 10">Multi-pass membrane protein</topology>
    </subcellularLocation>
</comment>
<comment type="similarity">
    <text evidence="2 10">Belongs to the SecG family.</text>
</comment>
<evidence type="ECO:0000256" key="9">
    <source>
        <dbReference type="ARBA" id="ARBA00023136"/>
    </source>
</evidence>
<dbReference type="InterPro" id="IPR004692">
    <property type="entry name" value="SecG"/>
</dbReference>
<evidence type="ECO:0000256" key="7">
    <source>
        <dbReference type="ARBA" id="ARBA00022989"/>
    </source>
</evidence>
<dbReference type="GO" id="GO:0009306">
    <property type="term" value="P:protein secretion"/>
    <property type="evidence" value="ECO:0007669"/>
    <property type="project" value="UniProtKB-UniRule"/>
</dbReference>
<evidence type="ECO:0000256" key="8">
    <source>
        <dbReference type="ARBA" id="ARBA00023010"/>
    </source>
</evidence>
<dbReference type="Pfam" id="PF03840">
    <property type="entry name" value="SecG"/>
    <property type="match status" value="1"/>
</dbReference>
<dbReference type="KEGG" id="psti:SOO65_19520"/>